<dbReference type="EMBL" id="JACHIR010000001">
    <property type="protein sequence ID" value="MBB5890038.1"/>
    <property type="molecule type" value="Genomic_DNA"/>
</dbReference>
<dbReference type="PRINTS" id="PR00364">
    <property type="entry name" value="DISEASERSIST"/>
</dbReference>
<dbReference type="GO" id="GO:0003677">
    <property type="term" value="F:DNA binding"/>
    <property type="evidence" value="ECO:0007669"/>
    <property type="project" value="UniProtKB-UniRule"/>
</dbReference>
<feature type="domain" description="OmpR/PhoB-type" evidence="6">
    <location>
        <begin position="1"/>
        <end position="89"/>
    </location>
</feature>
<dbReference type="Gene3D" id="1.10.10.10">
    <property type="entry name" value="Winged helix-like DNA-binding domain superfamily/Winged helix DNA-binding domain"/>
    <property type="match status" value="1"/>
</dbReference>
<dbReference type="PANTHER" id="PTHR35807:SF1">
    <property type="entry name" value="TRANSCRIPTIONAL REGULATOR REDD"/>
    <property type="match status" value="1"/>
</dbReference>
<sequence>MRFQLLGDVGAARDGQQVDIGPVRQRSVLAALLVDVNETVSTDQLVVRVWGDEPPASARNTLASYLTRLRQALPEVPIERVRGGQRLVADPAAVDLVEFRRHLDAGRYEQALALWRGEPLGGLSTPWAVRLRETLAGERFAAVLDLADQRLAAGRHEDVIAALGPLAEEQPLDERVAGQLMQALAGSGRQADALAVHERLRLRLAEELGVDPGPELQSLYQRVLHGEAPQPPRVVPQQLLSPPRAFVGRTAELARLDEAGGVVVISGAGGIGKTWLALHWAHRDAHRFPDGQLYVNLRGFDPSGRPVSAETALRGFLEGLGVAPSTVPNDLESQAALYRSLLAGRRMLVLVDNAADSTQVAPLLPGGSCTVLVTSRAQLTGLVASHGARRLTVDALPVRDATALLAARIGADRLAAEPDAAQALVDSCAGMPLALSIVAGRAQAHPEFPLAALAGELQDARLNALDEDDPLASVRAVLSWSTDALKPPEAQLFALLGLAPGPDISVQAVASLVGSADVGRTLRALERVSLVQQHVPGRYRMHDLVRLYAAEQAVDDRDAALQRLVAYYTHGAYSVDRKLFPHRSLPVLGAVPEAPIAFEPPDDDAAWAWFHAEHACLAATARLASQTGQHTVVWQLAWFLAPLRWRQGYLDDDFDGWRMALAAAEHMDSTAARAHASRGLGRACVQFNRIEEGIGHLRRALDLLAPTDLALEQAIVHSATANAYSMGRRYAEALPHARQALALLEPLGRPVLTAQARSQVGETLVRLNENEAGRALLEQAVAVFREHGDTDSEAITLSNIAISFAQSDQPTEALALYRTCRELYTGNGNHYHLADTLELSGDILLAFGDAGGAAECWREAVALFVTTHQLARAEKIRAKLADLR</sequence>
<dbReference type="Pfam" id="PF03704">
    <property type="entry name" value="BTAD"/>
    <property type="match status" value="1"/>
</dbReference>
<dbReference type="AlphaFoldDB" id="A0A7W9KCF0"/>
<dbReference type="RefSeq" id="WP_184859263.1">
    <property type="nucleotide sequence ID" value="NZ_BAAAWY010000008.1"/>
</dbReference>
<dbReference type="SMART" id="SM01043">
    <property type="entry name" value="BTAD"/>
    <property type="match status" value="1"/>
</dbReference>
<dbReference type="InterPro" id="IPR051677">
    <property type="entry name" value="AfsR-DnrI-RedD_regulator"/>
</dbReference>
<dbReference type="Pfam" id="PF00486">
    <property type="entry name" value="Trans_reg_C"/>
    <property type="match status" value="1"/>
</dbReference>
<dbReference type="SMART" id="SM00028">
    <property type="entry name" value="TPR"/>
    <property type="match status" value="4"/>
</dbReference>
<organism evidence="7 8">
    <name type="scientific">Kutzneria kofuensis</name>
    <dbReference type="NCBI Taxonomy" id="103725"/>
    <lineage>
        <taxon>Bacteria</taxon>
        <taxon>Bacillati</taxon>
        <taxon>Actinomycetota</taxon>
        <taxon>Actinomycetes</taxon>
        <taxon>Pseudonocardiales</taxon>
        <taxon>Pseudonocardiaceae</taxon>
        <taxon>Kutzneria</taxon>
    </lineage>
</organism>
<gene>
    <name evidence="7" type="ORF">BJ998_001234</name>
</gene>
<dbReference type="GO" id="GO:0000160">
    <property type="term" value="P:phosphorelay signal transduction system"/>
    <property type="evidence" value="ECO:0007669"/>
    <property type="project" value="InterPro"/>
</dbReference>
<dbReference type="InterPro" id="IPR011990">
    <property type="entry name" value="TPR-like_helical_dom_sf"/>
</dbReference>
<dbReference type="SUPFAM" id="SSF48452">
    <property type="entry name" value="TPR-like"/>
    <property type="match status" value="2"/>
</dbReference>
<dbReference type="GO" id="GO:0043531">
    <property type="term" value="F:ADP binding"/>
    <property type="evidence" value="ECO:0007669"/>
    <property type="project" value="InterPro"/>
</dbReference>
<dbReference type="InterPro" id="IPR001867">
    <property type="entry name" value="OmpR/PhoB-type_DNA-bd"/>
</dbReference>
<comment type="similarity">
    <text evidence="1">Belongs to the AfsR/DnrI/RedD regulatory family.</text>
</comment>
<dbReference type="Proteomes" id="UP000585638">
    <property type="component" value="Unassembled WGS sequence"/>
</dbReference>
<evidence type="ECO:0000313" key="7">
    <source>
        <dbReference type="EMBL" id="MBB5890038.1"/>
    </source>
</evidence>
<evidence type="ECO:0000256" key="1">
    <source>
        <dbReference type="ARBA" id="ARBA00005820"/>
    </source>
</evidence>
<proteinExistence type="inferred from homology"/>
<dbReference type="PANTHER" id="PTHR35807">
    <property type="entry name" value="TRANSCRIPTIONAL REGULATOR REDD-RELATED"/>
    <property type="match status" value="1"/>
</dbReference>
<dbReference type="InterPro" id="IPR016032">
    <property type="entry name" value="Sig_transdc_resp-reg_C-effctor"/>
</dbReference>
<dbReference type="InterPro" id="IPR019734">
    <property type="entry name" value="TPR_rpt"/>
</dbReference>
<dbReference type="Gene3D" id="3.40.50.300">
    <property type="entry name" value="P-loop containing nucleotide triphosphate hydrolases"/>
    <property type="match status" value="1"/>
</dbReference>
<keyword evidence="3 5" id="KW-0238">DNA-binding</keyword>
<dbReference type="SUPFAM" id="SSF46894">
    <property type="entry name" value="C-terminal effector domain of the bipartite response regulators"/>
    <property type="match status" value="1"/>
</dbReference>
<dbReference type="CDD" id="cd15831">
    <property type="entry name" value="BTAD"/>
    <property type="match status" value="1"/>
</dbReference>
<protein>
    <submittedName>
        <fullName evidence="7">DNA-binding SARP family transcriptional activator/tetratricopeptide (TPR) repeat protein</fullName>
    </submittedName>
</protein>
<feature type="DNA-binding region" description="OmpR/PhoB-type" evidence="5">
    <location>
        <begin position="1"/>
        <end position="89"/>
    </location>
</feature>
<dbReference type="SMART" id="SM00862">
    <property type="entry name" value="Trans_reg_C"/>
    <property type="match status" value="1"/>
</dbReference>
<accession>A0A7W9KCF0</accession>
<evidence type="ECO:0000256" key="4">
    <source>
        <dbReference type="ARBA" id="ARBA00023163"/>
    </source>
</evidence>
<name>A0A7W9KCF0_9PSEU</name>
<keyword evidence="8" id="KW-1185">Reference proteome</keyword>
<dbReference type="PROSITE" id="PS51755">
    <property type="entry name" value="OMPR_PHOB"/>
    <property type="match status" value="1"/>
</dbReference>
<dbReference type="GO" id="GO:0006355">
    <property type="term" value="P:regulation of DNA-templated transcription"/>
    <property type="evidence" value="ECO:0007669"/>
    <property type="project" value="InterPro"/>
</dbReference>
<reference evidence="7 8" key="1">
    <citation type="submission" date="2020-08" db="EMBL/GenBank/DDBJ databases">
        <title>Sequencing the genomes of 1000 actinobacteria strains.</title>
        <authorList>
            <person name="Klenk H.-P."/>
        </authorList>
    </citation>
    <scope>NUCLEOTIDE SEQUENCE [LARGE SCALE GENOMIC DNA]</scope>
    <source>
        <strain evidence="7 8">DSM 43851</strain>
    </source>
</reference>
<keyword evidence="4" id="KW-0804">Transcription</keyword>
<dbReference type="InterPro" id="IPR036388">
    <property type="entry name" value="WH-like_DNA-bd_sf"/>
</dbReference>
<evidence type="ECO:0000256" key="5">
    <source>
        <dbReference type="PROSITE-ProRule" id="PRU01091"/>
    </source>
</evidence>
<dbReference type="Gene3D" id="1.25.40.10">
    <property type="entry name" value="Tetratricopeptide repeat domain"/>
    <property type="match status" value="3"/>
</dbReference>
<evidence type="ECO:0000256" key="3">
    <source>
        <dbReference type="ARBA" id="ARBA00023125"/>
    </source>
</evidence>
<dbReference type="InterPro" id="IPR005158">
    <property type="entry name" value="BTAD"/>
</dbReference>
<dbReference type="SUPFAM" id="SSF52540">
    <property type="entry name" value="P-loop containing nucleoside triphosphate hydrolases"/>
    <property type="match status" value="1"/>
</dbReference>
<comment type="caution">
    <text evidence="7">The sequence shown here is derived from an EMBL/GenBank/DDBJ whole genome shotgun (WGS) entry which is preliminary data.</text>
</comment>
<evidence type="ECO:0000313" key="8">
    <source>
        <dbReference type="Proteomes" id="UP000585638"/>
    </source>
</evidence>
<evidence type="ECO:0000259" key="6">
    <source>
        <dbReference type="PROSITE" id="PS51755"/>
    </source>
</evidence>
<evidence type="ECO:0000256" key="2">
    <source>
        <dbReference type="ARBA" id="ARBA00023015"/>
    </source>
</evidence>
<dbReference type="Pfam" id="PF13424">
    <property type="entry name" value="TPR_12"/>
    <property type="match status" value="1"/>
</dbReference>
<dbReference type="InterPro" id="IPR027417">
    <property type="entry name" value="P-loop_NTPase"/>
</dbReference>
<keyword evidence="2" id="KW-0805">Transcription regulation</keyword>